<sequence>MNVKRLSLVTGVLAVWAGACLAAPSGVIQFHGSIVEPSCNSAAPGGSTVELKGCPQALRGSQLAVQPVGTVKALGTAQAKVRLVADSSDGRYYDQRYVLVDALGKPIQSGAYVVTLSAP</sequence>
<feature type="chain" id="PRO_5001985179" description="Type 1 fimbrial protein" evidence="1">
    <location>
        <begin position="23"/>
        <end position="119"/>
    </location>
</feature>
<keyword evidence="1" id="KW-0732">Signal</keyword>
<evidence type="ECO:0000256" key="1">
    <source>
        <dbReference type="SAM" id="SignalP"/>
    </source>
</evidence>
<dbReference type="RefSeq" id="WP_038846997.1">
    <property type="nucleotide sequence ID" value="NZ_ASGY01000111.1"/>
</dbReference>
<evidence type="ECO:0000313" key="2">
    <source>
        <dbReference type="EMBL" id="KGE67013.1"/>
    </source>
</evidence>
<protein>
    <recommendedName>
        <fullName evidence="4">Type 1 fimbrial protein</fullName>
    </recommendedName>
</protein>
<dbReference type="OrthoDB" id="7011214at2"/>
<organism evidence="2 3">
    <name type="scientific">Pseudomonas fluorescens LMG 5329</name>
    <dbReference type="NCBI Taxonomy" id="1324332"/>
    <lineage>
        <taxon>Bacteria</taxon>
        <taxon>Pseudomonadati</taxon>
        <taxon>Pseudomonadota</taxon>
        <taxon>Gammaproteobacteria</taxon>
        <taxon>Pseudomonadales</taxon>
        <taxon>Pseudomonadaceae</taxon>
        <taxon>Pseudomonas</taxon>
    </lineage>
</organism>
<gene>
    <name evidence="2" type="ORF">K814_0115880</name>
</gene>
<dbReference type="PROSITE" id="PS51257">
    <property type="entry name" value="PROKAR_LIPOPROTEIN"/>
    <property type="match status" value="1"/>
</dbReference>
<evidence type="ECO:0000313" key="3">
    <source>
        <dbReference type="Proteomes" id="UP000030060"/>
    </source>
</evidence>
<proteinExistence type="predicted"/>
<feature type="signal peptide" evidence="1">
    <location>
        <begin position="1"/>
        <end position="22"/>
    </location>
</feature>
<name>A0A0A1YYI2_PSEFL</name>
<evidence type="ECO:0008006" key="4">
    <source>
        <dbReference type="Google" id="ProtNLM"/>
    </source>
</evidence>
<accession>A0A0A1YYI2</accession>
<dbReference type="EMBL" id="ASGY01000111">
    <property type="protein sequence ID" value="KGE67013.1"/>
    <property type="molecule type" value="Genomic_DNA"/>
</dbReference>
<dbReference type="Proteomes" id="UP000030060">
    <property type="component" value="Unassembled WGS sequence"/>
</dbReference>
<comment type="caution">
    <text evidence="2">The sequence shown here is derived from an EMBL/GenBank/DDBJ whole genome shotgun (WGS) entry which is preliminary data.</text>
</comment>
<dbReference type="AlphaFoldDB" id="A0A0A1YYI2"/>
<reference evidence="2 3" key="1">
    <citation type="journal article" date="2013" name="Genome Announc.">
        <title>Draft Genome Sequence of Pseudomonas fluorescens LMG 5329, a White Line-Inducing Principle-Producing Bioindicator for the Mushroom Pathogen Pseudomonas tolaasii.</title>
        <authorList>
            <person name="Ghequire M.G."/>
            <person name="Rokni-Zadeh H."/>
            <person name="Zarrineh P."/>
            <person name="De Mot R."/>
        </authorList>
    </citation>
    <scope>NUCLEOTIDE SEQUENCE [LARGE SCALE GENOMIC DNA]</scope>
    <source>
        <strain evidence="2 3">LMG 5329</strain>
    </source>
</reference>